<evidence type="ECO:0000256" key="2">
    <source>
        <dbReference type="ARBA" id="ARBA00007991"/>
    </source>
</evidence>
<dbReference type="GO" id="GO:0031267">
    <property type="term" value="F:small GTPase binding"/>
    <property type="evidence" value="ECO:0007669"/>
    <property type="project" value="InterPro"/>
</dbReference>
<dbReference type="GO" id="GO:0006606">
    <property type="term" value="P:protein import into nucleus"/>
    <property type="evidence" value="ECO:0007669"/>
    <property type="project" value="TreeGrafter"/>
</dbReference>
<accession>A0A7I8V9U6</accession>
<dbReference type="InterPro" id="IPR013598">
    <property type="entry name" value="Exportin-1/Importin-b-like"/>
</dbReference>
<reference evidence="9 10" key="1">
    <citation type="submission" date="2020-08" db="EMBL/GenBank/DDBJ databases">
        <authorList>
            <person name="Hejnol A."/>
        </authorList>
    </citation>
    <scope>NUCLEOTIDE SEQUENCE [LARGE SCALE GENOMIC DNA]</scope>
</reference>
<protein>
    <recommendedName>
        <fullName evidence="4">Importin-13</fullName>
    </recommendedName>
</protein>
<dbReference type="InterPro" id="IPR051345">
    <property type="entry name" value="Importin_beta-like_NTR"/>
</dbReference>
<evidence type="ECO:0000313" key="9">
    <source>
        <dbReference type="EMBL" id="CAD5112083.1"/>
    </source>
</evidence>
<dbReference type="InterPro" id="IPR040520">
    <property type="entry name" value="Importin_rep_3"/>
</dbReference>
<comment type="subunit">
    <text evidence="3">Interacts with UBC9, RAN, RBM8A, eIF-1A and PAX6.</text>
</comment>
<dbReference type="Pfam" id="PF24138">
    <property type="entry name" value="TPR_TNPO3_IPO13_2nd"/>
    <property type="match status" value="1"/>
</dbReference>
<gene>
    <name evidence="9" type="ORF">DGYR_LOCUS1287</name>
</gene>
<dbReference type="Pfam" id="PF18806">
    <property type="entry name" value="Importin_rep_3"/>
    <property type="match status" value="1"/>
</dbReference>
<comment type="caution">
    <text evidence="9">The sequence shown here is derived from an EMBL/GenBank/DDBJ whole genome shotgun (WGS) entry which is preliminary data.</text>
</comment>
<dbReference type="SUPFAM" id="SSF48371">
    <property type="entry name" value="ARM repeat"/>
    <property type="match status" value="1"/>
</dbReference>
<dbReference type="AlphaFoldDB" id="A0A7I8V9U6"/>
<keyword evidence="10" id="KW-1185">Reference proteome</keyword>
<dbReference type="InterPro" id="IPR001494">
    <property type="entry name" value="Importin-beta_N"/>
</dbReference>
<dbReference type="EMBL" id="CAJFCJ010000002">
    <property type="protein sequence ID" value="CAD5112083.1"/>
    <property type="molecule type" value="Genomic_DNA"/>
</dbReference>
<evidence type="ECO:0000256" key="5">
    <source>
        <dbReference type="ARBA" id="ARBA00022448"/>
    </source>
</evidence>
<dbReference type="PANTHER" id="PTHR12363:SF33">
    <property type="entry name" value="IMPORTIN-13"/>
    <property type="match status" value="1"/>
</dbReference>
<feature type="domain" description="Importin N-terminal" evidence="8">
    <location>
        <begin position="28"/>
        <end position="100"/>
    </location>
</feature>
<keyword evidence="7" id="KW-0539">Nucleus</keyword>
<evidence type="ECO:0000259" key="8">
    <source>
        <dbReference type="SMART" id="SM00913"/>
    </source>
</evidence>
<dbReference type="InterPro" id="IPR058537">
    <property type="entry name" value="TPR_TNPO3_IPO13_4th"/>
</dbReference>
<dbReference type="InterPro" id="IPR057941">
    <property type="entry name" value="TPR_TNPO3_IPO13_2nd"/>
</dbReference>
<dbReference type="GO" id="GO:0005737">
    <property type="term" value="C:cytoplasm"/>
    <property type="evidence" value="ECO:0007669"/>
    <property type="project" value="TreeGrafter"/>
</dbReference>
<dbReference type="InterPro" id="IPR040709">
    <property type="entry name" value="Importin_rep_1"/>
</dbReference>
<evidence type="ECO:0000256" key="4">
    <source>
        <dbReference type="ARBA" id="ARBA00016020"/>
    </source>
</evidence>
<keyword evidence="6" id="KW-0677">Repeat</keyword>
<dbReference type="SMART" id="SM00913">
    <property type="entry name" value="IBN_N"/>
    <property type="match status" value="1"/>
</dbReference>
<dbReference type="Pfam" id="PF08389">
    <property type="entry name" value="Xpo1"/>
    <property type="match status" value="1"/>
</dbReference>
<keyword evidence="5" id="KW-0813">Transport</keyword>
<proteinExistence type="inferred from homology"/>
<name>A0A7I8V9U6_9ANNE</name>
<dbReference type="Gene3D" id="1.25.10.10">
    <property type="entry name" value="Leucine-rich Repeat Variant"/>
    <property type="match status" value="1"/>
</dbReference>
<dbReference type="InterPro" id="IPR011989">
    <property type="entry name" value="ARM-like"/>
</dbReference>
<evidence type="ECO:0000256" key="6">
    <source>
        <dbReference type="ARBA" id="ARBA00022737"/>
    </source>
</evidence>
<comment type="subcellular location">
    <subcellularLocation>
        <location evidence="1">Nucleus</location>
    </subcellularLocation>
</comment>
<evidence type="ECO:0000256" key="3">
    <source>
        <dbReference type="ARBA" id="ARBA00011422"/>
    </source>
</evidence>
<comment type="similarity">
    <text evidence="2">Belongs to the importin beta family.</text>
</comment>
<sequence length="940" mass="106525">MDNVTNIESIERAISELYNGSTEQRSLANQWLIQVQLSPDAWKFCWKLLDFEKAFEVQFFGACTLYVKISKFWGELNSDSEENHEIIEQLRLKLFDIVVKYSQSNGLKAVAGRLTVAFSSFILHSVTNIWKTAIDEIFANLATFQNETMNRLFLEILTSLPEELNNGSFMNRVDVISVLRQHSDRIFNLLSTLLNSSDNQFGATQALKCFSSWITISLPLQQIAPTVVEIFKFLFDITTFDAAVETLCNIFSHGEVSTYKNTIYEFFFPKLDELFSLIVSAQQNNDSDTCHGLTRIITTLADSSISIIKSCAASGEEARIQRVAKFLELVLQCSRMPGFYPIDEQSSDMPFTFWYNLQDEIWNLSAQERTPEVMSFFQGYYFQLVDVILVKTVLPPKKVMDTWGSDEMEGSRCYRQDVGDVVMYMYNVLHTQLLKHICERLSTFLQNTDTSIQYIEAALFLLRSVADAVDLEETTYIPAVFELLPRLPQEDCLIQQSLFVISSFAEWLSNHPDILYPLKALLIRGLIAKETALPASLALKEILREHQHCAHEYAEDVLQAIFEVFQANSVGVREQNRLASCAALIIAVLPFDDARRCADTVLSPKFLEFQVAASSPNKYALAVNVLNIFSGFFYFLNVYTSEELPHSPKNGELVIELVSKLLPSLKVALETHQAREEIVQATCTLFKRAIRSSLNDFSALFSDTTSLIIQLYPVKPHASVLDLSSQLLTLMVSDEGNYREMAQRTFCEICSYSLKLFEGTIDPDIAEAFMSFLGLLVRRSTDLFLTINNKTLMEAAIFCASAKESGTVKQACFFLTNFISAPHRLNSPNHPVRQAVGEYGRRLVNVMIGGIAGNSPRIVVDSFAEVITALNKYEITLHSAWLKAACEEYDLVDKAIFASRILREKNNRRRIAEIVQEYTLKWRGLMSTEYGRQTAMLALS</sequence>
<evidence type="ECO:0000313" key="10">
    <source>
        <dbReference type="Proteomes" id="UP000549394"/>
    </source>
</evidence>
<organism evidence="9 10">
    <name type="scientific">Dimorphilus gyrociliatus</name>
    <dbReference type="NCBI Taxonomy" id="2664684"/>
    <lineage>
        <taxon>Eukaryota</taxon>
        <taxon>Metazoa</taxon>
        <taxon>Spiralia</taxon>
        <taxon>Lophotrochozoa</taxon>
        <taxon>Annelida</taxon>
        <taxon>Polychaeta</taxon>
        <taxon>Polychaeta incertae sedis</taxon>
        <taxon>Dinophilidae</taxon>
        <taxon>Dimorphilus</taxon>
    </lineage>
</organism>
<dbReference type="Proteomes" id="UP000549394">
    <property type="component" value="Unassembled WGS sequence"/>
</dbReference>
<dbReference type="PANTHER" id="PTHR12363">
    <property type="entry name" value="TRANSPORTIN 3 AND IMPORTIN 13"/>
    <property type="match status" value="1"/>
</dbReference>
<evidence type="ECO:0000256" key="7">
    <source>
        <dbReference type="ARBA" id="ARBA00023242"/>
    </source>
</evidence>
<dbReference type="InterPro" id="IPR016024">
    <property type="entry name" value="ARM-type_fold"/>
</dbReference>
<dbReference type="OrthoDB" id="2016913at2759"/>
<dbReference type="Pfam" id="PF24139">
    <property type="entry name" value="TPR_TNPO3_IPO13_4th"/>
    <property type="match status" value="1"/>
</dbReference>
<evidence type="ECO:0000256" key="1">
    <source>
        <dbReference type="ARBA" id="ARBA00004123"/>
    </source>
</evidence>
<dbReference type="GO" id="GO:0005634">
    <property type="term" value="C:nucleus"/>
    <property type="evidence" value="ECO:0007669"/>
    <property type="project" value="UniProtKB-SubCell"/>
</dbReference>
<dbReference type="Pfam" id="PF18773">
    <property type="entry name" value="Importin_rep"/>
    <property type="match status" value="1"/>
</dbReference>